<dbReference type="InterPro" id="IPR045864">
    <property type="entry name" value="aa-tRNA-synth_II/BPL/LPL"/>
</dbReference>
<reference evidence="12" key="1">
    <citation type="submission" date="2017-09" db="EMBL/GenBank/DDBJ databases">
        <title>Depth-based differentiation of microbial function through sediment-hosted aquifers and enrichment of novel symbionts in the deep terrestrial subsurface.</title>
        <authorList>
            <person name="Probst A.J."/>
            <person name="Ladd B."/>
            <person name="Jarett J.K."/>
            <person name="Geller-Mcgrath D.E."/>
            <person name="Sieber C.M.K."/>
            <person name="Emerson J.B."/>
            <person name="Anantharaman K."/>
            <person name="Thomas B.C."/>
            <person name="Malmstrom R."/>
            <person name="Stieglmeier M."/>
            <person name="Klingl A."/>
            <person name="Woyke T."/>
            <person name="Ryan C.M."/>
            <person name="Banfield J.F."/>
        </authorList>
    </citation>
    <scope>NUCLEOTIDE SEQUENCE [LARGE SCALE GENOMIC DNA]</scope>
</reference>
<evidence type="ECO:0000256" key="1">
    <source>
        <dbReference type="ARBA" id="ARBA00008226"/>
    </source>
</evidence>
<dbReference type="Pfam" id="PF01411">
    <property type="entry name" value="tRNA-synt_2c"/>
    <property type="match status" value="1"/>
</dbReference>
<dbReference type="Pfam" id="PF07973">
    <property type="entry name" value="tRNA_SAD"/>
    <property type="match status" value="1"/>
</dbReference>
<dbReference type="GO" id="GO:0005524">
    <property type="term" value="F:ATP binding"/>
    <property type="evidence" value="ECO:0007669"/>
    <property type="project" value="UniProtKB-KW"/>
</dbReference>
<comment type="caution">
    <text evidence="11">The sequence shown here is derived from an EMBL/GenBank/DDBJ whole genome shotgun (WGS) entry which is preliminary data.</text>
</comment>
<dbReference type="Gene3D" id="3.30.930.10">
    <property type="entry name" value="Bira Bifunctional Protein, Domain 2"/>
    <property type="match status" value="1"/>
</dbReference>
<evidence type="ECO:0000256" key="2">
    <source>
        <dbReference type="ARBA" id="ARBA00013168"/>
    </source>
</evidence>
<dbReference type="GO" id="GO:0002161">
    <property type="term" value="F:aminoacyl-tRNA deacylase activity"/>
    <property type="evidence" value="ECO:0007669"/>
    <property type="project" value="TreeGrafter"/>
</dbReference>
<gene>
    <name evidence="11" type="ORF">COU06_01675</name>
</gene>
<keyword evidence="3" id="KW-0820">tRNA-binding</keyword>
<dbReference type="FunFam" id="3.30.980.10:FF:000004">
    <property type="entry name" value="Alanine--tRNA ligase, cytoplasmic"/>
    <property type="match status" value="1"/>
</dbReference>
<dbReference type="InterPro" id="IPR018162">
    <property type="entry name" value="Ala-tRNA-ligase_IIc_anticod-bd"/>
</dbReference>
<comment type="similarity">
    <text evidence="1">Belongs to the class-II aminoacyl-tRNA synthetase family.</text>
</comment>
<dbReference type="Proteomes" id="UP000229112">
    <property type="component" value="Unassembled WGS sequence"/>
</dbReference>
<evidence type="ECO:0000256" key="5">
    <source>
        <dbReference type="ARBA" id="ARBA00022741"/>
    </source>
</evidence>
<keyword evidence="9" id="KW-0030">Aminoacyl-tRNA synthetase</keyword>
<dbReference type="InterPro" id="IPR018164">
    <property type="entry name" value="Ala-tRNA-synth_IIc_N"/>
</dbReference>
<dbReference type="InterPro" id="IPR002318">
    <property type="entry name" value="Ala-tRNA-lgiase_IIc"/>
</dbReference>
<dbReference type="SMART" id="SM00863">
    <property type="entry name" value="tRNA_SAD"/>
    <property type="match status" value="1"/>
</dbReference>
<dbReference type="PANTHER" id="PTHR11777">
    <property type="entry name" value="ALANYL-TRNA SYNTHETASE"/>
    <property type="match status" value="1"/>
</dbReference>
<sequence length="638" mass="72787">MNKVSYRISIMKLKEVRKKYIEFFLSKKHVEIPSSSLIPEGDSTTLFTGSGMQPLLPYLLGKTHDAGVRLVNSQKSFRAEDIEEVGDNRHTTFFEMLGNWSLGDYTKEEQIPWFFQFLTDEIGLDPDRLYVTVFSGSTEYGIPEDTESGKIWQSLFKEKGISALEARIGTEEAGYERGIKEGERIFYYGKKNWWSRSGSPEKMPAREPGGPDSEVFFEFKEISHDLKYGKICHPNCDCGRFMEIGNSVFMEYIKTDTGKFEKLSKPNIDFGGGLERITAVVNGTPDVFQIDVFSELMTKLEENISSLEARRVVADHLRSSVFLIADGVYPGNKDRGYVLRRLMRRLLLRGYQSNLKDPTWLTSLVRSIIDYYQDIYPELGVNQEKIQQVFLDEARKFFNTLELGLKEFNKIEEKIVTGAQASVLATSYGFPVELTCELAKEKGMEVDLVEYYKETEKHKEISRAGAQKKFGGHGLLLDTGELKAKDEEELIKVTRLHTATHLMQSALREVLGPEVKQAGSDITAKRTRFDFNLDRRLTDEEISQVEAVVNREIEKNEAMQYVELPKEEAEKTGALYFFKNKYGNTVKVYYSGSSVKDAFTKEFCGGPHVTKMQEVGRFKILKQESVGSGVRRIRADVE</sequence>
<dbReference type="PANTHER" id="PTHR11777:SF9">
    <property type="entry name" value="ALANINE--TRNA LIGASE, CYTOPLASMIC"/>
    <property type="match status" value="1"/>
</dbReference>
<dbReference type="GO" id="GO:0004813">
    <property type="term" value="F:alanine-tRNA ligase activity"/>
    <property type="evidence" value="ECO:0007669"/>
    <property type="project" value="UniProtKB-EC"/>
</dbReference>
<dbReference type="SUPFAM" id="SSF55186">
    <property type="entry name" value="ThrRS/AlaRS common domain"/>
    <property type="match status" value="1"/>
</dbReference>
<keyword evidence="7" id="KW-0694">RNA-binding</keyword>
<dbReference type="InterPro" id="IPR050058">
    <property type="entry name" value="Ala-tRNA_ligase"/>
</dbReference>
<dbReference type="SUPFAM" id="SSF55681">
    <property type="entry name" value="Class II aaRS and biotin synthetases"/>
    <property type="match status" value="1"/>
</dbReference>
<dbReference type="AlphaFoldDB" id="A0A2M6WK06"/>
<evidence type="ECO:0000256" key="6">
    <source>
        <dbReference type="ARBA" id="ARBA00022840"/>
    </source>
</evidence>
<evidence type="ECO:0000259" key="10">
    <source>
        <dbReference type="PROSITE" id="PS50860"/>
    </source>
</evidence>
<accession>A0A2M6WK06</accession>
<feature type="domain" description="Alanyl-transfer RNA synthetases family profile" evidence="10">
    <location>
        <begin position="11"/>
        <end position="638"/>
    </location>
</feature>
<keyword evidence="5" id="KW-0547">Nucleotide-binding</keyword>
<dbReference type="EMBL" id="PFAY01000012">
    <property type="protein sequence ID" value="PIT93093.1"/>
    <property type="molecule type" value="Genomic_DNA"/>
</dbReference>
<dbReference type="InterPro" id="IPR018163">
    <property type="entry name" value="Thr/Ala-tRNA-synth_IIc_edit"/>
</dbReference>
<proteinExistence type="inferred from homology"/>
<protein>
    <recommendedName>
        <fullName evidence="2">alanine--tRNA ligase</fullName>
        <ecNumber evidence="2">6.1.1.7</ecNumber>
    </recommendedName>
</protein>
<dbReference type="GO" id="GO:0006419">
    <property type="term" value="P:alanyl-tRNA aminoacylation"/>
    <property type="evidence" value="ECO:0007669"/>
    <property type="project" value="InterPro"/>
</dbReference>
<evidence type="ECO:0000313" key="12">
    <source>
        <dbReference type="Proteomes" id="UP000229112"/>
    </source>
</evidence>
<dbReference type="SUPFAM" id="SSF101353">
    <property type="entry name" value="Putative anticodon-binding domain of alanyl-tRNA synthetase (AlaRS)"/>
    <property type="match status" value="1"/>
</dbReference>
<evidence type="ECO:0000256" key="3">
    <source>
        <dbReference type="ARBA" id="ARBA00022555"/>
    </source>
</evidence>
<dbReference type="PROSITE" id="PS50860">
    <property type="entry name" value="AA_TRNA_LIGASE_II_ALA"/>
    <property type="match status" value="1"/>
</dbReference>
<dbReference type="CDD" id="cd00673">
    <property type="entry name" value="AlaRS_core"/>
    <property type="match status" value="1"/>
</dbReference>
<keyword evidence="6" id="KW-0067">ATP-binding</keyword>
<dbReference type="GO" id="GO:0000049">
    <property type="term" value="F:tRNA binding"/>
    <property type="evidence" value="ECO:0007669"/>
    <property type="project" value="UniProtKB-KW"/>
</dbReference>
<evidence type="ECO:0000256" key="4">
    <source>
        <dbReference type="ARBA" id="ARBA00022598"/>
    </source>
</evidence>
<organism evidence="11 12">
    <name type="scientific">Candidatus Harrisonbacteria bacterium CG10_big_fil_rev_8_21_14_0_10_38_8</name>
    <dbReference type="NCBI Taxonomy" id="1974582"/>
    <lineage>
        <taxon>Bacteria</taxon>
        <taxon>Candidatus Harrisoniibacteriota</taxon>
    </lineage>
</organism>
<dbReference type="PRINTS" id="PR00980">
    <property type="entry name" value="TRNASYNTHALA"/>
</dbReference>
<evidence type="ECO:0000256" key="8">
    <source>
        <dbReference type="ARBA" id="ARBA00022917"/>
    </source>
</evidence>
<dbReference type="Gene3D" id="3.30.54.20">
    <property type="match status" value="1"/>
</dbReference>
<name>A0A2M6WK06_9BACT</name>
<dbReference type="GO" id="GO:0005829">
    <property type="term" value="C:cytosol"/>
    <property type="evidence" value="ECO:0007669"/>
    <property type="project" value="TreeGrafter"/>
</dbReference>
<evidence type="ECO:0000256" key="7">
    <source>
        <dbReference type="ARBA" id="ARBA00022884"/>
    </source>
</evidence>
<dbReference type="Gene3D" id="3.30.980.10">
    <property type="entry name" value="Threonyl-trna Synthetase, Chain A, domain 2"/>
    <property type="match status" value="1"/>
</dbReference>
<dbReference type="InterPro" id="IPR012947">
    <property type="entry name" value="tRNA_SAD"/>
</dbReference>
<dbReference type="NCBIfam" id="NF002436">
    <property type="entry name" value="PRK01584.1"/>
    <property type="match status" value="1"/>
</dbReference>
<keyword evidence="4 11" id="KW-0436">Ligase</keyword>
<evidence type="ECO:0000256" key="9">
    <source>
        <dbReference type="ARBA" id="ARBA00023146"/>
    </source>
</evidence>
<keyword evidence="8" id="KW-0648">Protein biosynthesis</keyword>
<dbReference type="InterPro" id="IPR018165">
    <property type="entry name" value="Ala-tRNA-synth_IIc_core"/>
</dbReference>
<dbReference type="EC" id="6.1.1.7" evidence="2"/>
<evidence type="ECO:0000313" key="11">
    <source>
        <dbReference type="EMBL" id="PIT93093.1"/>
    </source>
</evidence>